<dbReference type="InterPro" id="IPR004552">
    <property type="entry name" value="AGP_acyltrans"/>
</dbReference>
<comment type="similarity">
    <text evidence="1 4">Belongs to the 1-acyl-sn-glycerol-3-phosphate acyltransferase family.</text>
</comment>
<proteinExistence type="inferred from homology"/>
<dbReference type="GO" id="GO:0016020">
    <property type="term" value="C:membrane"/>
    <property type="evidence" value="ECO:0007669"/>
    <property type="project" value="InterPro"/>
</dbReference>
<evidence type="ECO:0000259" key="6">
    <source>
        <dbReference type="SMART" id="SM00563"/>
    </source>
</evidence>
<evidence type="ECO:0000256" key="5">
    <source>
        <dbReference type="SAM" id="Phobius"/>
    </source>
</evidence>
<dbReference type="Proteomes" id="UP000252139">
    <property type="component" value="Unassembled WGS sequence"/>
</dbReference>
<dbReference type="CDD" id="cd07989">
    <property type="entry name" value="LPLAT_AGPAT-like"/>
    <property type="match status" value="1"/>
</dbReference>
<keyword evidence="5" id="KW-0472">Membrane</keyword>
<dbReference type="PANTHER" id="PTHR10434">
    <property type="entry name" value="1-ACYL-SN-GLYCEROL-3-PHOSPHATE ACYLTRANSFERASE"/>
    <property type="match status" value="1"/>
</dbReference>
<keyword evidence="4" id="KW-0594">Phospholipid biosynthesis</keyword>
<dbReference type="PANTHER" id="PTHR10434:SF11">
    <property type="entry name" value="1-ACYL-SN-GLYCEROL-3-PHOSPHATE ACYLTRANSFERASE"/>
    <property type="match status" value="1"/>
</dbReference>
<dbReference type="GO" id="GO:0006654">
    <property type="term" value="P:phosphatidic acid biosynthetic process"/>
    <property type="evidence" value="ECO:0007669"/>
    <property type="project" value="TreeGrafter"/>
</dbReference>
<dbReference type="InterPro" id="IPR002123">
    <property type="entry name" value="Plipid/glycerol_acylTrfase"/>
</dbReference>
<feature type="transmembrane region" description="Helical" evidence="5">
    <location>
        <begin position="16"/>
        <end position="39"/>
    </location>
</feature>
<gene>
    <name evidence="7" type="primary">SLC1_1</name>
    <name evidence="7" type="ORF">CU097_002694</name>
</gene>
<dbReference type="NCBIfam" id="TIGR00530">
    <property type="entry name" value="AGP_acyltrn"/>
    <property type="match status" value="1"/>
</dbReference>
<evidence type="ECO:0000256" key="3">
    <source>
        <dbReference type="ARBA" id="ARBA00023315"/>
    </source>
</evidence>
<accession>A0A367J9Q5</accession>
<evidence type="ECO:0000256" key="4">
    <source>
        <dbReference type="RuleBase" id="RU361267"/>
    </source>
</evidence>
<dbReference type="SMART" id="SM00563">
    <property type="entry name" value="PlsC"/>
    <property type="match status" value="1"/>
</dbReference>
<feature type="domain" description="Phospholipid/glycerol acyltransferase" evidence="6">
    <location>
        <begin position="114"/>
        <end position="231"/>
    </location>
</feature>
<dbReference type="Pfam" id="PF01553">
    <property type="entry name" value="Acyltransferase"/>
    <property type="match status" value="1"/>
</dbReference>
<evidence type="ECO:0000256" key="1">
    <source>
        <dbReference type="ARBA" id="ARBA00008655"/>
    </source>
</evidence>
<dbReference type="STRING" id="86630.A0A367J9Q5"/>
<feature type="transmembrane region" description="Helical" evidence="5">
    <location>
        <begin position="45"/>
        <end position="70"/>
    </location>
</feature>
<keyword evidence="5" id="KW-1133">Transmembrane helix</keyword>
<dbReference type="GO" id="GO:0003841">
    <property type="term" value="F:1-acylglycerol-3-phosphate O-acyltransferase activity"/>
    <property type="evidence" value="ECO:0007669"/>
    <property type="project" value="UniProtKB-UniRule"/>
</dbReference>
<dbReference type="EMBL" id="PJQL01001827">
    <property type="protein sequence ID" value="RCH86625.1"/>
    <property type="molecule type" value="Genomic_DNA"/>
</dbReference>
<comment type="caution">
    <text evidence="7">The sequence shown here is derived from an EMBL/GenBank/DDBJ whole genome shotgun (WGS) entry which is preliminary data.</text>
</comment>
<dbReference type="GO" id="GO:0005783">
    <property type="term" value="C:endoplasmic reticulum"/>
    <property type="evidence" value="ECO:0007669"/>
    <property type="project" value="TreeGrafter"/>
</dbReference>
<organism evidence="7 8">
    <name type="scientific">Rhizopus azygosporus</name>
    <name type="common">Rhizopus microsporus var. azygosporus</name>
    <dbReference type="NCBI Taxonomy" id="86630"/>
    <lineage>
        <taxon>Eukaryota</taxon>
        <taxon>Fungi</taxon>
        <taxon>Fungi incertae sedis</taxon>
        <taxon>Mucoromycota</taxon>
        <taxon>Mucoromycotina</taxon>
        <taxon>Mucoromycetes</taxon>
        <taxon>Mucorales</taxon>
        <taxon>Mucorineae</taxon>
        <taxon>Rhizopodaceae</taxon>
        <taxon>Rhizopus</taxon>
    </lineage>
</organism>
<evidence type="ECO:0000313" key="7">
    <source>
        <dbReference type="EMBL" id="RCH86625.1"/>
    </source>
</evidence>
<keyword evidence="4" id="KW-0444">Lipid biosynthesis</keyword>
<dbReference type="EC" id="2.3.1.51" evidence="4"/>
<dbReference type="OrthoDB" id="202234at2759"/>
<evidence type="ECO:0000256" key="2">
    <source>
        <dbReference type="ARBA" id="ARBA00022679"/>
    </source>
</evidence>
<name>A0A367J9Q5_RHIAZ</name>
<keyword evidence="5" id="KW-0812">Transmembrane</keyword>
<keyword evidence="3 4" id="KW-0012">Acyltransferase</keyword>
<keyword evidence="2 4" id="KW-0808">Transferase</keyword>
<dbReference type="AlphaFoldDB" id="A0A367J9Q5"/>
<comment type="domain">
    <text evidence="4">The HXXXXD motif is essential for acyltransferase activity and may constitute the binding site for the phosphate moiety of the glycerol-3-phosphate.</text>
</comment>
<sequence>MKLGKYITLIHDLYSYCLYIVSPKMIPFVAAPIILQAMFRTRGGYYYRSLVCFLCLSISACYGVFASLILPIFGKRHLINWSVARVYKTVVSTFLGITCTIEGKEHIRKDGGQAVYVCNHQTMLDIFFMANVFPKSTSVVAKKSIKFVPVLGWFMYLSKAIFLDRANRETAVAQARKAAEDMKKSRTSIWIYPEGTRSHSAELDLLPFKKGAFYMAVQAKAPIVPIVVQNYHHLYDQKSKTFKHGDIKIKILPPIPTDNVEESSESIQTLLNHVRSEMIKALREISVDNKNK</sequence>
<protein>
    <recommendedName>
        <fullName evidence="4">1-acyl-sn-glycerol-3-phosphate acyltransferase</fullName>
        <ecNumber evidence="4">2.3.1.51</ecNumber>
    </recommendedName>
</protein>
<comment type="catalytic activity">
    <reaction evidence="4">
        <text>a 1-acyl-sn-glycero-3-phosphate + an acyl-CoA = a 1,2-diacyl-sn-glycero-3-phosphate + CoA</text>
        <dbReference type="Rhea" id="RHEA:19709"/>
        <dbReference type="ChEBI" id="CHEBI:57287"/>
        <dbReference type="ChEBI" id="CHEBI:57970"/>
        <dbReference type="ChEBI" id="CHEBI:58342"/>
        <dbReference type="ChEBI" id="CHEBI:58608"/>
        <dbReference type="EC" id="2.3.1.51"/>
    </reaction>
</comment>
<keyword evidence="4" id="KW-0443">Lipid metabolism</keyword>
<keyword evidence="8" id="KW-1185">Reference proteome</keyword>
<dbReference type="SUPFAM" id="SSF69593">
    <property type="entry name" value="Glycerol-3-phosphate (1)-acyltransferase"/>
    <property type="match status" value="1"/>
</dbReference>
<keyword evidence="4" id="KW-1208">Phospholipid metabolism</keyword>
<evidence type="ECO:0000313" key="8">
    <source>
        <dbReference type="Proteomes" id="UP000252139"/>
    </source>
</evidence>
<reference evidence="7 8" key="1">
    <citation type="journal article" date="2018" name="G3 (Bethesda)">
        <title>Phylogenetic and Phylogenomic Definition of Rhizopus Species.</title>
        <authorList>
            <person name="Gryganskyi A.P."/>
            <person name="Golan J."/>
            <person name="Dolatabadi S."/>
            <person name="Mondo S."/>
            <person name="Robb S."/>
            <person name="Idnurm A."/>
            <person name="Muszewska A."/>
            <person name="Steczkiewicz K."/>
            <person name="Masonjones S."/>
            <person name="Liao H.L."/>
            <person name="Gajdeczka M.T."/>
            <person name="Anike F."/>
            <person name="Vuek A."/>
            <person name="Anishchenko I.M."/>
            <person name="Voigt K."/>
            <person name="de Hoog G.S."/>
            <person name="Smith M.E."/>
            <person name="Heitman J."/>
            <person name="Vilgalys R."/>
            <person name="Stajich J.E."/>
        </authorList>
    </citation>
    <scope>NUCLEOTIDE SEQUENCE [LARGE SCALE GENOMIC DNA]</scope>
    <source>
        <strain evidence="7 8">CBS 357.93</strain>
    </source>
</reference>